<dbReference type="EMBL" id="CP014263">
    <property type="protein sequence ID" value="AQG80753.1"/>
    <property type="molecule type" value="Genomic_DNA"/>
</dbReference>
<gene>
    <name evidence="1" type="ORF">AWR27_16355</name>
</gene>
<proteinExistence type="predicted"/>
<sequence length="205" mass="23306">MLLSIGSIGNKGEQLTSSTRQPIPVFIEKKNLTPCNDYVCERIINARLRSLLLSKIFDFLVCEDITVVLSDEAFANARVVGDTHFLNNRIWEITLNTNALQQASQEYIAATIIHELLHVYLMQSTETDHDIMSRQYIKPMAVALMSSGYAISYERAQALAWGGLQNTRAWHEMRLIDRVLRTYQAQEILNTNYFYATGKMGVPCP</sequence>
<dbReference type="AlphaFoldDB" id="A0A1P9WZG2"/>
<keyword evidence="2" id="KW-1185">Reference proteome</keyword>
<evidence type="ECO:0008006" key="3">
    <source>
        <dbReference type="Google" id="ProtNLM"/>
    </source>
</evidence>
<accession>A0A1P9WZG2</accession>
<dbReference type="Proteomes" id="UP000187941">
    <property type="component" value="Chromosome"/>
</dbReference>
<organism evidence="1 2">
    <name type="scientific">Spirosoma montaniterrae</name>
    <dbReference type="NCBI Taxonomy" id="1178516"/>
    <lineage>
        <taxon>Bacteria</taxon>
        <taxon>Pseudomonadati</taxon>
        <taxon>Bacteroidota</taxon>
        <taxon>Cytophagia</taxon>
        <taxon>Cytophagales</taxon>
        <taxon>Cytophagaceae</taxon>
        <taxon>Spirosoma</taxon>
    </lineage>
</organism>
<evidence type="ECO:0000313" key="2">
    <source>
        <dbReference type="Proteomes" id="UP000187941"/>
    </source>
</evidence>
<dbReference type="STRING" id="1178516.AWR27_16355"/>
<evidence type="ECO:0000313" key="1">
    <source>
        <dbReference type="EMBL" id="AQG80753.1"/>
    </source>
</evidence>
<protein>
    <recommendedName>
        <fullName evidence="3">SprT-like domain-containing protein</fullName>
    </recommendedName>
</protein>
<dbReference type="GO" id="GO:0006950">
    <property type="term" value="P:response to stress"/>
    <property type="evidence" value="ECO:0007669"/>
    <property type="project" value="UniProtKB-ARBA"/>
</dbReference>
<name>A0A1P9WZG2_9BACT</name>
<reference evidence="1 2" key="1">
    <citation type="submission" date="2016-01" db="EMBL/GenBank/DDBJ databases">
        <authorList>
            <person name="Oliw E.H."/>
        </authorList>
    </citation>
    <scope>NUCLEOTIDE SEQUENCE [LARGE SCALE GENOMIC DNA]</scope>
    <source>
        <strain evidence="1 2">DY10</strain>
    </source>
</reference>
<dbReference type="KEGG" id="smon:AWR27_16355"/>